<gene>
    <name evidence="7 8 9" type="primary">LOC111089242</name>
</gene>
<dbReference type="Pfam" id="PF01229">
    <property type="entry name" value="Glyco_hydro_39"/>
    <property type="match status" value="1"/>
</dbReference>
<keyword evidence="6" id="KW-1185">Reference proteome</keyword>
<dbReference type="Gene3D" id="3.20.20.80">
    <property type="entry name" value="Glycosidases"/>
    <property type="match status" value="1"/>
</dbReference>
<comment type="similarity">
    <text evidence="1">Belongs to the glycosyl hydrolase 39 family.</text>
</comment>
<dbReference type="GeneID" id="111089242"/>
<evidence type="ECO:0000313" key="8">
    <source>
        <dbReference type="RefSeq" id="XP_022257093.1"/>
    </source>
</evidence>
<dbReference type="SUPFAM" id="SSF51445">
    <property type="entry name" value="(Trans)glycosidases"/>
    <property type="match status" value="1"/>
</dbReference>
<evidence type="ECO:0000313" key="6">
    <source>
        <dbReference type="Proteomes" id="UP000694941"/>
    </source>
</evidence>
<evidence type="ECO:0000313" key="7">
    <source>
        <dbReference type="RefSeq" id="XP_022257092.1"/>
    </source>
</evidence>
<keyword evidence="3" id="KW-0326">Glycosidase</keyword>
<evidence type="ECO:0000256" key="4">
    <source>
        <dbReference type="SAM" id="Phobius"/>
    </source>
</evidence>
<reference evidence="7 8" key="1">
    <citation type="submission" date="2025-05" db="UniProtKB">
        <authorList>
            <consortium name="RefSeq"/>
        </authorList>
    </citation>
    <scope>IDENTIFICATION</scope>
    <source>
        <tissue evidence="7 8">Muscle</tissue>
    </source>
</reference>
<dbReference type="PANTHER" id="PTHR12631">
    <property type="entry name" value="ALPHA-L-IDURONIDASE"/>
    <property type="match status" value="1"/>
</dbReference>
<dbReference type="InterPro" id="IPR017853">
    <property type="entry name" value="GH"/>
</dbReference>
<dbReference type="RefSeq" id="XP_022257093.1">
    <property type="nucleotide sequence ID" value="XM_022401385.1"/>
</dbReference>
<name>A0ABM1TMI8_LIMPO</name>
<evidence type="ECO:0000313" key="9">
    <source>
        <dbReference type="RefSeq" id="XP_022257094.1"/>
    </source>
</evidence>
<evidence type="ECO:0000256" key="1">
    <source>
        <dbReference type="ARBA" id="ARBA00008875"/>
    </source>
</evidence>
<keyword evidence="4" id="KW-0812">Transmembrane</keyword>
<dbReference type="InterPro" id="IPR049166">
    <property type="entry name" value="GH39_cat"/>
</dbReference>
<evidence type="ECO:0000256" key="2">
    <source>
        <dbReference type="ARBA" id="ARBA00022801"/>
    </source>
</evidence>
<dbReference type="Proteomes" id="UP000694941">
    <property type="component" value="Unplaced"/>
</dbReference>
<keyword evidence="4" id="KW-1133">Transmembrane helix</keyword>
<keyword evidence="4" id="KW-0472">Membrane</keyword>
<dbReference type="InterPro" id="IPR000514">
    <property type="entry name" value="Glyco_hydro_39"/>
</dbReference>
<proteinExistence type="inferred from homology"/>
<dbReference type="InterPro" id="IPR051923">
    <property type="entry name" value="Glycosyl_Hydrolase_39"/>
</dbReference>
<feature type="domain" description="Glycosyl hydrolases family 39 N-terminal catalytic" evidence="5">
    <location>
        <begin position="128"/>
        <end position="396"/>
    </location>
</feature>
<dbReference type="InterPro" id="IPR049165">
    <property type="entry name" value="GH39_as"/>
</dbReference>
<protein>
    <submittedName>
        <fullName evidence="7 8">Alpha-L-iduronidase-like</fullName>
    </submittedName>
</protein>
<dbReference type="PANTHER" id="PTHR12631:SF8">
    <property type="entry name" value="ALPHA-L-IDURONIDASE"/>
    <property type="match status" value="1"/>
</dbReference>
<feature type="transmembrane region" description="Helical" evidence="4">
    <location>
        <begin position="18"/>
        <end position="38"/>
    </location>
</feature>
<dbReference type="RefSeq" id="XP_022257092.1">
    <property type="nucleotide sequence ID" value="XM_022401384.1"/>
</dbReference>
<dbReference type="RefSeq" id="XP_022257094.1">
    <property type="nucleotide sequence ID" value="XM_022401386.1"/>
</dbReference>
<evidence type="ECO:0000256" key="3">
    <source>
        <dbReference type="ARBA" id="ARBA00023295"/>
    </source>
</evidence>
<dbReference type="PROSITE" id="PS01027">
    <property type="entry name" value="GLYCOSYL_HYDROL_F39"/>
    <property type="match status" value="1"/>
</dbReference>
<keyword evidence="2" id="KW-0378">Hydrolase</keyword>
<accession>A0ABM1TMI8</accession>
<organism evidence="6 9">
    <name type="scientific">Limulus polyphemus</name>
    <name type="common">Atlantic horseshoe crab</name>
    <dbReference type="NCBI Taxonomy" id="6850"/>
    <lineage>
        <taxon>Eukaryota</taxon>
        <taxon>Metazoa</taxon>
        <taxon>Ecdysozoa</taxon>
        <taxon>Arthropoda</taxon>
        <taxon>Chelicerata</taxon>
        <taxon>Merostomata</taxon>
        <taxon>Xiphosura</taxon>
        <taxon>Limulidae</taxon>
        <taxon>Limulus</taxon>
    </lineage>
</organism>
<sequence>MTTVGLDLCVTARLCNRMLGTICNILLFLKIFLIVLLLRNNKTYGTYIDKYLDEQGEYYLDFIKPDVKSKQFIKTTFDTKNHVEKFWYNQIYFKRHGQSSVTKEFLLPRQKGKSDKKGLSEVTFPNYIIKINASNSTGALSHFWKSTGLCPPDPHQDAYRFLLSPDMEQNLALLGALPGQGIQQVRIHWLLNLISAQLTLEGNPVFNFTNLDKLIHSLWKNGLHPGFELMGNPSNIFSNFENLTEVRWWTSLVQELSNRYIDLYGMNYVLKWNFETWNEPDHHDFDGLNFTLKGFLNYYDASQKGLKMTNSKLKLGGPGGSCHLPATGRSPLCWTFLDHCAKQMYLHKKQNNMTLDFISFHKKGDGISLNILEKELETIHLIQKTFPSLASVPVVNE</sequence>
<evidence type="ECO:0000259" key="5">
    <source>
        <dbReference type="Pfam" id="PF01229"/>
    </source>
</evidence>
<dbReference type="PRINTS" id="PR00745">
    <property type="entry name" value="GLHYDRLASE39"/>
</dbReference>